<comment type="caution">
    <text evidence="3">The sequence shown here is derived from an EMBL/GenBank/DDBJ whole genome shotgun (WGS) entry which is preliminary data.</text>
</comment>
<keyword evidence="2" id="KW-0732">Signal</keyword>
<sequence length="201" mass="23011">MKKVLSIVLAAVLTFSLTACGANTTNKNDAKENATNTEATNKKDENKKDEEKTEEKAEEVKYEEFGQLLNAVSEKDYYYDDIGTIKILNDVKKEVNAAKKEDYTKKTKEIIDKEMTDKKVDVSKTKIYDYYKNANGEKSQKSYVVVYGDDKVPTTVYEVMFDISESDEPSLKETKENKELINDDFKTLFKADLEKPAEKEE</sequence>
<feature type="compositionally biased region" description="Basic and acidic residues" evidence="1">
    <location>
        <begin position="40"/>
        <end position="58"/>
    </location>
</feature>
<name>A0A6M0H1E8_9CLOT</name>
<feature type="compositionally biased region" description="Polar residues" evidence="1">
    <location>
        <begin position="24"/>
        <end position="37"/>
    </location>
</feature>
<keyword evidence="4" id="KW-1185">Reference proteome</keyword>
<evidence type="ECO:0000313" key="4">
    <source>
        <dbReference type="Proteomes" id="UP000481872"/>
    </source>
</evidence>
<dbReference type="AlphaFoldDB" id="A0A6M0H1E8"/>
<evidence type="ECO:0000256" key="2">
    <source>
        <dbReference type="SAM" id="SignalP"/>
    </source>
</evidence>
<accession>A0A6M0H1E8</accession>
<feature type="region of interest" description="Disordered" evidence="1">
    <location>
        <begin position="24"/>
        <end position="58"/>
    </location>
</feature>
<dbReference type="Proteomes" id="UP000481872">
    <property type="component" value="Unassembled WGS sequence"/>
</dbReference>
<feature type="signal peptide" evidence="2">
    <location>
        <begin position="1"/>
        <end position="21"/>
    </location>
</feature>
<dbReference type="EMBL" id="JAAGPU010000004">
    <property type="protein sequence ID" value="NEU03994.1"/>
    <property type="molecule type" value="Genomic_DNA"/>
</dbReference>
<proteinExistence type="predicted"/>
<evidence type="ECO:0000256" key="1">
    <source>
        <dbReference type="SAM" id="MobiDB-lite"/>
    </source>
</evidence>
<gene>
    <name evidence="3" type="ORF">G3M99_03825</name>
</gene>
<evidence type="ECO:0000313" key="3">
    <source>
        <dbReference type="EMBL" id="NEU03994.1"/>
    </source>
</evidence>
<protein>
    <recommendedName>
        <fullName evidence="5">DUF5105 domain-containing protein</fullName>
    </recommendedName>
</protein>
<organism evidence="3 4">
    <name type="scientific">Clostridium senegalense</name>
    <dbReference type="NCBI Taxonomy" id="1465809"/>
    <lineage>
        <taxon>Bacteria</taxon>
        <taxon>Bacillati</taxon>
        <taxon>Bacillota</taxon>
        <taxon>Clostridia</taxon>
        <taxon>Eubacteriales</taxon>
        <taxon>Clostridiaceae</taxon>
        <taxon>Clostridium</taxon>
    </lineage>
</organism>
<reference evidence="3 4" key="1">
    <citation type="submission" date="2020-02" db="EMBL/GenBank/DDBJ databases">
        <title>Genome assembly of a novel Clostridium senegalense strain.</title>
        <authorList>
            <person name="Gupta T.B."/>
            <person name="Jauregui R."/>
            <person name="Maclean P."/>
            <person name="Nawarathana A."/>
            <person name="Brightwell G."/>
        </authorList>
    </citation>
    <scope>NUCLEOTIDE SEQUENCE [LARGE SCALE GENOMIC DNA]</scope>
    <source>
        <strain evidence="3 4">AGRFS4</strain>
    </source>
</reference>
<evidence type="ECO:0008006" key="5">
    <source>
        <dbReference type="Google" id="ProtNLM"/>
    </source>
</evidence>
<feature type="chain" id="PRO_5038863667" description="DUF5105 domain-containing protein" evidence="2">
    <location>
        <begin position="22"/>
        <end position="201"/>
    </location>
</feature>
<dbReference type="PROSITE" id="PS51257">
    <property type="entry name" value="PROKAR_LIPOPROTEIN"/>
    <property type="match status" value="1"/>
</dbReference>
<dbReference type="RefSeq" id="WP_061994011.1">
    <property type="nucleotide sequence ID" value="NZ_JAAGPU010000004.1"/>
</dbReference>